<sequence length="94" mass="10147">MKRLDLIMSERELDKVLHAIRAAGAPGYSVMRHVTGRGRSGDVVSESMEFSGLGANAHVIVFCDEATIERLKPAVNSILEYFGGVAFVADAQPL</sequence>
<name>A0A2P7EFV3_9SYNE</name>
<comment type="caution">
    <text evidence="1">The sequence shown here is derived from an EMBL/GenBank/DDBJ whole genome shotgun (WGS) entry which is preliminary data.</text>
</comment>
<dbReference type="GO" id="GO:0030234">
    <property type="term" value="F:enzyme regulator activity"/>
    <property type="evidence" value="ECO:0007669"/>
    <property type="project" value="InterPro"/>
</dbReference>
<reference evidence="2" key="1">
    <citation type="submission" date="2018-03" db="EMBL/GenBank/DDBJ databases">
        <title>Ecological and genomic features of two cosmopolitan and abundant freshwater picocyanobacteria.</title>
        <authorList>
            <person name="Cabello-Yeves P.J."/>
            <person name="Picazo A."/>
            <person name="Camacho A."/>
            <person name="Callieri C."/>
            <person name="Rosselli R."/>
            <person name="Roda-Garcia J."/>
            <person name="Coutinho F.H."/>
            <person name="Rodriguez-Valera F."/>
        </authorList>
    </citation>
    <scope>NUCLEOTIDE SEQUENCE [LARGE SCALE GENOMIC DNA]</scope>
    <source>
        <strain evidence="2">Tous</strain>
    </source>
</reference>
<dbReference type="GO" id="GO:0006808">
    <property type="term" value="P:regulation of nitrogen utilization"/>
    <property type="evidence" value="ECO:0007669"/>
    <property type="project" value="InterPro"/>
</dbReference>
<dbReference type="InterPro" id="IPR015867">
    <property type="entry name" value="N-reg_PII/ATP_PRibTrfase_C"/>
</dbReference>
<dbReference type="RefSeq" id="WP_106499479.1">
    <property type="nucleotide sequence ID" value="NZ_PXVC01000012.1"/>
</dbReference>
<dbReference type="Proteomes" id="UP000240206">
    <property type="component" value="Unassembled WGS sequence"/>
</dbReference>
<dbReference type="AlphaFoldDB" id="A0A2P7EFV3"/>
<evidence type="ECO:0000313" key="1">
    <source>
        <dbReference type="EMBL" id="PSI02093.1"/>
    </source>
</evidence>
<keyword evidence="2" id="KW-1185">Reference proteome</keyword>
<organism evidence="1 2">
    <name type="scientific">Synechococcus lacustris str. Tous</name>
    <dbReference type="NCBI Taxonomy" id="1910958"/>
    <lineage>
        <taxon>Bacteria</taxon>
        <taxon>Bacillati</taxon>
        <taxon>Cyanobacteriota</taxon>
        <taxon>Cyanophyceae</taxon>
        <taxon>Synechococcales</taxon>
        <taxon>Synechococcaceae</taxon>
        <taxon>Synechococcus</taxon>
    </lineage>
</organism>
<proteinExistence type="predicted"/>
<dbReference type="STRING" id="1910958.BTM30_07390"/>
<dbReference type="EMBL" id="PXVC01000012">
    <property type="protein sequence ID" value="PSI02093.1"/>
    <property type="molecule type" value="Genomic_DNA"/>
</dbReference>
<gene>
    <name evidence="1" type="ORF">C7K08_04600</name>
</gene>
<evidence type="ECO:0000313" key="2">
    <source>
        <dbReference type="Proteomes" id="UP000240206"/>
    </source>
</evidence>
<dbReference type="Gene3D" id="3.30.70.120">
    <property type="match status" value="1"/>
</dbReference>
<protein>
    <submittedName>
        <fullName evidence="1">Transcriptional regulator</fullName>
    </submittedName>
</protein>
<dbReference type="Pfam" id="PF00543">
    <property type="entry name" value="P-II"/>
    <property type="match status" value="1"/>
</dbReference>
<dbReference type="SUPFAM" id="SSF54913">
    <property type="entry name" value="GlnB-like"/>
    <property type="match status" value="1"/>
</dbReference>
<accession>A0A2P7EFV3</accession>
<dbReference type="InterPro" id="IPR011322">
    <property type="entry name" value="N-reg_PII-like_a/b"/>
</dbReference>
<dbReference type="InterPro" id="IPR002187">
    <property type="entry name" value="N-reg_PII"/>
</dbReference>